<dbReference type="EMBL" id="WDPD01000003">
    <property type="protein sequence ID" value="KAB7461649.1"/>
    <property type="molecule type" value="Genomic_DNA"/>
</dbReference>
<gene>
    <name evidence="6" type="primary">ccpA_1</name>
    <name evidence="6" type="ORF">BDLFYP24_00285</name>
    <name evidence="5" type="ORF">GBB04_04130</name>
</gene>
<accession>A0A6N2UB45</accession>
<dbReference type="InterPro" id="IPR046335">
    <property type="entry name" value="LacI/GalR-like_sensor"/>
</dbReference>
<evidence type="ECO:0000256" key="3">
    <source>
        <dbReference type="ARBA" id="ARBA00023163"/>
    </source>
</evidence>
<dbReference type="InterPro" id="IPR010982">
    <property type="entry name" value="Lambda_DNA-bd_dom_sf"/>
</dbReference>
<dbReference type="PROSITE" id="PS50932">
    <property type="entry name" value="HTH_LACI_2"/>
    <property type="match status" value="1"/>
</dbReference>
<evidence type="ECO:0000313" key="6">
    <source>
        <dbReference type="EMBL" id="VYT15000.1"/>
    </source>
</evidence>
<dbReference type="GO" id="GO:0000976">
    <property type="term" value="F:transcription cis-regulatory region binding"/>
    <property type="evidence" value="ECO:0007669"/>
    <property type="project" value="TreeGrafter"/>
</dbReference>
<evidence type="ECO:0000256" key="1">
    <source>
        <dbReference type="ARBA" id="ARBA00023015"/>
    </source>
</evidence>
<dbReference type="Gene3D" id="3.40.50.2300">
    <property type="match status" value="2"/>
</dbReference>
<dbReference type="PANTHER" id="PTHR30146">
    <property type="entry name" value="LACI-RELATED TRANSCRIPTIONAL REPRESSOR"/>
    <property type="match status" value="1"/>
</dbReference>
<dbReference type="AlphaFoldDB" id="A0A6N2UB45"/>
<evidence type="ECO:0000256" key="2">
    <source>
        <dbReference type="ARBA" id="ARBA00023125"/>
    </source>
</evidence>
<reference evidence="6" key="2">
    <citation type="submission" date="2019-11" db="EMBL/GenBank/DDBJ databases">
        <authorList>
            <person name="Feng L."/>
        </authorList>
    </citation>
    <scope>NUCLEOTIDE SEQUENCE</scope>
    <source>
        <strain evidence="6">BdentiumLFYP24</strain>
    </source>
</reference>
<dbReference type="PANTHER" id="PTHR30146:SF109">
    <property type="entry name" value="HTH-TYPE TRANSCRIPTIONAL REGULATOR GALS"/>
    <property type="match status" value="1"/>
</dbReference>
<keyword evidence="3" id="KW-0804">Transcription</keyword>
<dbReference type="InterPro" id="IPR000843">
    <property type="entry name" value="HTH_LacI"/>
</dbReference>
<dbReference type="PROSITE" id="PS00356">
    <property type="entry name" value="HTH_LACI_1"/>
    <property type="match status" value="1"/>
</dbReference>
<dbReference type="SUPFAM" id="SSF47413">
    <property type="entry name" value="lambda repressor-like DNA-binding domains"/>
    <property type="match status" value="1"/>
</dbReference>
<dbReference type="Gene3D" id="1.10.260.40">
    <property type="entry name" value="lambda repressor-like DNA-binding domains"/>
    <property type="match status" value="1"/>
</dbReference>
<dbReference type="InterPro" id="IPR028082">
    <property type="entry name" value="Peripla_BP_I"/>
</dbReference>
<dbReference type="SMART" id="SM00354">
    <property type="entry name" value="HTH_LACI"/>
    <property type="match status" value="1"/>
</dbReference>
<protein>
    <submittedName>
        <fullName evidence="6">Catabolite control protein A</fullName>
    </submittedName>
    <submittedName>
        <fullName evidence="5">LacI family transcriptional regulator</fullName>
    </submittedName>
</protein>
<dbReference type="CDD" id="cd06288">
    <property type="entry name" value="PBP1_sucrose_transcription_regulator"/>
    <property type="match status" value="1"/>
</dbReference>
<dbReference type="CDD" id="cd01392">
    <property type="entry name" value="HTH_LacI"/>
    <property type="match status" value="1"/>
</dbReference>
<evidence type="ECO:0000313" key="7">
    <source>
        <dbReference type="Proteomes" id="UP000429211"/>
    </source>
</evidence>
<keyword evidence="2" id="KW-0238">DNA-binding</keyword>
<proteinExistence type="predicted"/>
<keyword evidence="1" id="KW-0805">Transcription regulation</keyword>
<evidence type="ECO:0000313" key="5">
    <source>
        <dbReference type="EMBL" id="KAB7461649.1"/>
    </source>
</evidence>
<sequence>MKKGTTKTSPRLEDVARKAGVSISTASKALHDNPRVSEQTRNLVHRIAEELSYTPNAMAQSLVTGMSGTIGLVTSDMQGRFCTQILMGAENVCSAQSISVLLANARNDPTFEAMHIQKLLSLNVDGLIMMGRETDPRPSLGQNLAVPVVYAYAPSEDPSDASITCDNTGAGRLAINHLISCGRRHIAIIGGDESFAAATDRAEGALNALADAGLKLAGPLRYGTWHGDWGRGATRLLLDQNIQFDAIVCQNDQIARGCIDVLKERGIRVPDDVAVIGHDNWFEIVTLSRPELTSIDNLATDIGSQAANMLLDAIQGYPHHGVKSLPCKLVQRESTICLE</sequence>
<evidence type="ECO:0000259" key="4">
    <source>
        <dbReference type="PROSITE" id="PS50932"/>
    </source>
</evidence>
<name>A0A6N2UB45_9BIFI</name>
<dbReference type="EMBL" id="CACRSP010000009">
    <property type="protein sequence ID" value="VYT15000.1"/>
    <property type="molecule type" value="Genomic_DNA"/>
</dbReference>
<reference evidence="5 7" key="1">
    <citation type="journal article" date="2019" name="Nat. Med.">
        <title>A library of human gut bacterial isolates paired with longitudinal multiomics data enables mechanistic microbiome research.</title>
        <authorList>
            <person name="Poyet M."/>
            <person name="Groussin M."/>
            <person name="Gibbons S.M."/>
            <person name="Avila-Pacheco J."/>
            <person name="Jiang X."/>
            <person name="Kearney S.M."/>
            <person name="Perrotta A.R."/>
            <person name="Berdy B."/>
            <person name="Zhao S."/>
            <person name="Lieberman T.D."/>
            <person name="Swanson P.K."/>
            <person name="Smith M."/>
            <person name="Roesemann S."/>
            <person name="Alexander J.E."/>
            <person name="Rich S.A."/>
            <person name="Livny J."/>
            <person name="Vlamakis H."/>
            <person name="Clish C."/>
            <person name="Bullock K."/>
            <person name="Deik A."/>
            <person name="Scott J."/>
            <person name="Pierce K.A."/>
            <person name="Xavier R.J."/>
            <person name="Alm E.J."/>
        </authorList>
    </citation>
    <scope>NUCLEOTIDE SEQUENCE [LARGE SCALE GENOMIC DNA]</scope>
    <source>
        <strain evidence="5 7">BIOML-A2</strain>
    </source>
</reference>
<feature type="domain" description="HTH lacI-type" evidence="4">
    <location>
        <begin position="10"/>
        <end position="64"/>
    </location>
</feature>
<dbReference type="Pfam" id="PF00356">
    <property type="entry name" value="LacI"/>
    <property type="match status" value="1"/>
</dbReference>
<organism evidence="6">
    <name type="scientific">Bifidobacterium dentium</name>
    <dbReference type="NCBI Taxonomy" id="1689"/>
    <lineage>
        <taxon>Bacteria</taxon>
        <taxon>Bacillati</taxon>
        <taxon>Actinomycetota</taxon>
        <taxon>Actinomycetes</taxon>
        <taxon>Bifidobacteriales</taxon>
        <taxon>Bifidobacteriaceae</taxon>
        <taxon>Bifidobacterium</taxon>
    </lineage>
</organism>
<dbReference type="GO" id="GO:0003700">
    <property type="term" value="F:DNA-binding transcription factor activity"/>
    <property type="evidence" value="ECO:0007669"/>
    <property type="project" value="TreeGrafter"/>
</dbReference>
<dbReference type="Pfam" id="PF13377">
    <property type="entry name" value="Peripla_BP_3"/>
    <property type="match status" value="1"/>
</dbReference>
<dbReference type="SUPFAM" id="SSF53822">
    <property type="entry name" value="Periplasmic binding protein-like I"/>
    <property type="match status" value="1"/>
</dbReference>
<dbReference type="RefSeq" id="WP_065468444.1">
    <property type="nucleotide sequence ID" value="NZ_BCYE01000022.1"/>
</dbReference>
<dbReference type="Proteomes" id="UP000429211">
    <property type="component" value="Unassembled WGS sequence"/>
</dbReference>